<dbReference type="SUPFAM" id="SSF52518">
    <property type="entry name" value="Thiamin diphosphate-binding fold (THDP-binding)"/>
    <property type="match status" value="2"/>
</dbReference>
<evidence type="ECO:0000256" key="3">
    <source>
        <dbReference type="ARBA" id="ARBA00007812"/>
    </source>
</evidence>
<dbReference type="PANTHER" id="PTHR43452">
    <property type="entry name" value="PYRUVATE DECARBOXYLASE"/>
    <property type="match status" value="1"/>
</dbReference>
<dbReference type="InterPro" id="IPR011766">
    <property type="entry name" value="TPP_enzyme_TPP-bd"/>
</dbReference>
<comment type="caution">
    <text evidence="14">The sequence shown here is derived from an EMBL/GenBank/DDBJ whole genome shotgun (WGS) entry which is preliminary data.</text>
</comment>
<evidence type="ECO:0000256" key="8">
    <source>
        <dbReference type="ARBA" id="ARBA00023239"/>
    </source>
</evidence>
<keyword evidence="5" id="KW-0210">Decarboxylase</keyword>
<dbReference type="InterPro" id="IPR012110">
    <property type="entry name" value="PDC/IPDC-like"/>
</dbReference>
<accession>A0AAI9I171</accession>
<dbReference type="Pfam" id="PF02776">
    <property type="entry name" value="TPP_enzyme_N"/>
    <property type="match status" value="1"/>
</dbReference>
<dbReference type="FunFam" id="3.40.50.970:FF:000019">
    <property type="entry name" value="Pyruvate decarboxylase isozyme"/>
    <property type="match status" value="1"/>
</dbReference>
<evidence type="ECO:0000256" key="5">
    <source>
        <dbReference type="ARBA" id="ARBA00022793"/>
    </source>
</evidence>
<dbReference type="FunFam" id="3.40.50.970:FF:000024">
    <property type="entry name" value="Pyruvate decarboxylase isozyme"/>
    <property type="match status" value="1"/>
</dbReference>
<dbReference type="PIRSF" id="PIRSF036565">
    <property type="entry name" value="Pyruvt_ip_decrb"/>
    <property type="match status" value="1"/>
</dbReference>
<dbReference type="InterPro" id="IPR047214">
    <property type="entry name" value="TPP_PDC_IPDC"/>
</dbReference>
<reference evidence="14" key="1">
    <citation type="submission" date="2024-02" db="EMBL/GenBank/DDBJ databases">
        <authorList>
            <consortium name="Clinical and Environmental Microbiology Branch: Whole genome sequencing antimicrobial resistance pathogens in the healthcare setting"/>
        </authorList>
    </citation>
    <scope>NUCLEOTIDE SEQUENCE</scope>
    <source>
        <strain evidence="14">2020GO-00142</strain>
    </source>
</reference>
<proteinExistence type="inferred from homology"/>
<keyword evidence="4 9" id="KW-0479">Metal-binding</keyword>
<gene>
    <name evidence="14" type="ORF">JRA39_002560</name>
</gene>
<feature type="domain" description="Thiamine pyrophosphate enzyme TPP-binding" evidence="12">
    <location>
        <begin position="382"/>
        <end position="526"/>
    </location>
</feature>
<dbReference type="CDD" id="cd07038">
    <property type="entry name" value="TPP_PYR_PDC_IPDC_like"/>
    <property type="match status" value="1"/>
</dbReference>
<dbReference type="GO" id="GO:0000287">
    <property type="term" value="F:magnesium ion binding"/>
    <property type="evidence" value="ECO:0007669"/>
    <property type="project" value="InterPro"/>
</dbReference>
<protein>
    <submittedName>
        <fullName evidence="14">Alpha-keto acid decarboxylase family protein</fullName>
    </submittedName>
</protein>
<feature type="binding site" evidence="9">
    <location>
        <position position="460"/>
    </location>
    <ligand>
        <name>Mg(2+)</name>
        <dbReference type="ChEBI" id="CHEBI:18420"/>
    </ligand>
</feature>
<comment type="cofactor">
    <cofactor evidence="1">
        <name>a metal cation</name>
        <dbReference type="ChEBI" id="CHEBI:25213"/>
    </cofactor>
</comment>
<dbReference type="GO" id="GO:0005829">
    <property type="term" value="C:cytosol"/>
    <property type="evidence" value="ECO:0007669"/>
    <property type="project" value="TreeGrafter"/>
</dbReference>
<dbReference type="InterPro" id="IPR012000">
    <property type="entry name" value="Thiamin_PyroP_enz_cen_dom"/>
</dbReference>
<feature type="domain" description="Thiamine pyrophosphate enzyme central" evidence="11">
    <location>
        <begin position="198"/>
        <end position="322"/>
    </location>
</feature>
<feature type="domain" description="Thiamine pyrophosphate enzyme N-terminal TPP-binding" evidence="13">
    <location>
        <begin position="4"/>
        <end position="109"/>
    </location>
</feature>
<evidence type="ECO:0000259" key="11">
    <source>
        <dbReference type="Pfam" id="PF00205"/>
    </source>
</evidence>
<dbReference type="Pfam" id="PF02775">
    <property type="entry name" value="TPP_enzyme_C"/>
    <property type="match status" value="1"/>
</dbReference>
<comment type="cofactor">
    <cofactor evidence="9">
        <name>Mg(2+)</name>
        <dbReference type="ChEBI" id="CHEBI:18420"/>
    </cofactor>
    <text evidence="9">Binds 1 Mg(2+) per subunit.</text>
</comment>
<dbReference type="InterPro" id="IPR012001">
    <property type="entry name" value="Thiamin_PyroP_enz_TPP-bd_dom"/>
</dbReference>
<sequence>MKKTVIQYLLSQLYDLGISDIFGIAGDYSFPINDAVCEHNELRWVGCCNELNAAYAADGYARVKGIAALSTTFGVGELSAINAIAGSYAEYLPIFHLVGMPSSRMLQSQKLIHHSLGHSDHTLFYKMYQPLSCAQAILTPENCVEEVKRLITCALSERRPVYIGIPADYAQMAIHTDMPYPPAISIPNSHQENLAVVITAILNKLTNSKKISVLPGILIARLGLENAVLSLINKSNLPYASMIMDKGVLSETTPNYMGAYYGKLMNQHVYEYVESSDCIMSIGVMMTDMNTGCFTADIPVENHISIMPDHVNIGPNHYPHVYMKDVLNALQEQIPVFHQMPPSVQPLGEPPVTDNELISAEYLYSRLEKMFQENDIIITDTGTSLMGLLSAQLPKNAQFYNQALWGSIGWSTAAAFGVALAAPHRRVVLITGEGAHQLTAQEICQFARFGLKPIIFIINNDGYLFERLICKNPNAYFNDIAQWNYAQLPAALGCHDWYCQKVTCCDELDLAITQAESHDSASYIEIITGKYVAPKLAHKLRSSLDSLYSDE</sequence>
<evidence type="ECO:0000256" key="9">
    <source>
        <dbReference type="PIRSR" id="PIRSR036565-2"/>
    </source>
</evidence>
<keyword evidence="7 10" id="KW-0786">Thiamine pyrophosphate</keyword>
<dbReference type="GO" id="GO:0000949">
    <property type="term" value="P:aromatic amino acid family catabolic process to alcohol via Ehrlich pathway"/>
    <property type="evidence" value="ECO:0007669"/>
    <property type="project" value="TreeGrafter"/>
</dbReference>
<dbReference type="Pfam" id="PF00205">
    <property type="entry name" value="TPP_enzyme_M"/>
    <property type="match status" value="1"/>
</dbReference>
<name>A0AAI9I171_PROST</name>
<evidence type="ECO:0000256" key="10">
    <source>
        <dbReference type="RuleBase" id="RU362132"/>
    </source>
</evidence>
<dbReference type="SUPFAM" id="SSF52467">
    <property type="entry name" value="DHS-like NAD/FAD-binding domain"/>
    <property type="match status" value="1"/>
</dbReference>
<evidence type="ECO:0000256" key="6">
    <source>
        <dbReference type="ARBA" id="ARBA00022842"/>
    </source>
</evidence>
<dbReference type="GO" id="GO:0030976">
    <property type="term" value="F:thiamine pyrophosphate binding"/>
    <property type="evidence" value="ECO:0007669"/>
    <property type="project" value="InterPro"/>
</dbReference>
<dbReference type="InterPro" id="IPR029061">
    <property type="entry name" value="THDP-binding"/>
</dbReference>
<evidence type="ECO:0000256" key="7">
    <source>
        <dbReference type="ARBA" id="ARBA00023052"/>
    </source>
</evidence>
<dbReference type="PANTHER" id="PTHR43452:SF30">
    <property type="entry name" value="PYRUVATE DECARBOXYLASE ISOZYME 1-RELATED"/>
    <property type="match status" value="1"/>
</dbReference>
<feature type="binding site" evidence="9">
    <location>
        <position position="462"/>
    </location>
    <ligand>
        <name>Mg(2+)</name>
        <dbReference type="ChEBI" id="CHEBI:18420"/>
    </ligand>
</feature>
<evidence type="ECO:0000259" key="13">
    <source>
        <dbReference type="Pfam" id="PF02776"/>
    </source>
</evidence>
<evidence type="ECO:0000259" key="12">
    <source>
        <dbReference type="Pfam" id="PF02775"/>
    </source>
</evidence>
<keyword evidence="6 9" id="KW-0460">Magnesium</keyword>
<dbReference type="InterPro" id="IPR047213">
    <property type="entry name" value="TPP_PYR_PDC_IPDC-like"/>
</dbReference>
<dbReference type="GO" id="GO:0004737">
    <property type="term" value="F:pyruvate decarboxylase activity"/>
    <property type="evidence" value="ECO:0007669"/>
    <property type="project" value="TreeGrafter"/>
</dbReference>
<evidence type="ECO:0000256" key="2">
    <source>
        <dbReference type="ARBA" id="ARBA00001964"/>
    </source>
</evidence>
<dbReference type="CDD" id="cd02005">
    <property type="entry name" value="TPP_PDC_IPDC"/>
    <property type="match status" value="1"/>
</dbReference>
<evidence type="ECO:0000256" key="4">
    <source>
        <dbReference type="ARBA" id="ARBA00022723"/>
    </source>
</evidence>
<comment type="cofactor">
    <cofactor evidence="2">
        <name>thiamine diphosphate</name>
        <dbReference type="ChEBI" id="CHEBI:58937"/>
    </cofactor>
</comment>
<dbReference type="Gene3D" id="3.40.50.970">
    <property type="match status" value="2"/>
</dbReference>
<dbReference type="EMBL" id="AAZDVE040000019">
    <property type="protein sequence ID" value="EMP9433489.1"/>
    <property type="molecule type" value="Genomic_DNA"/>
</dbReference>
<organism evidence="14">
    <name type="scientific">Providencia stuartii</name>
    <dbReference type="NCBI Taxonomy" id="588"/>
    <lineage>
        <taxon>Bacteria</taxon>
        <taxon>Pseudomonadati</taxon>
        <taxon>Pseudomonadota</taxon>
        <taxon>Gammaproteobacteria</taxon>
        <taxon>Enterobacterales</taxon>
        <taxon>Morganellaceae</taxon>
        <taxon>Providencia</taxon>
    </lineage>
</organism>
<dbReference type="Gene3D" id="3.40.50.1220">
    <property type="entry name" value="TPP-binding domain"/>
    <property type="match status" value="1"/>
</dbReference>
<dbReference type="AlphaFoldDB" id="A0AAI9I171"/>
<evidence type="ECO:0000256" key="1">
    <source>
        <dbReference type="ARBA" id="ARBA00001920"/>
    </source>
</evidence>
<dbReference type="InterPro" id="IPR029035">
    <property type="entry name" value="DHS-like_NAD/FAD-binding_dom"/>
</dbReference>
<comment type="similarity">
    <text evidence="3 10">Belongs to the TPP enzyme family.</text>
</comment>
<keyword evidence="8" id="KW-0456">Lyase</keyword>
<evidence type="ECO:0000313" key="14">
    <source>
        <dbReference type="EMBL" id="EMP9433489.1"/>
    </source>
</evidence>